<keyword evidence="13" id="KW-1185">Reference proteome</keyword>
<comment type="caution">
    <text evidence="12">The sequence shown here is derived from an EMBL/GenBank/DDBJ whole genome shotgun (WGS) entry which is preliminary data.</text>
</comment>
<comment type="similarity">
    <text evidence="9">Belongs to the GSP H family.</text>
</comment>
<dbReference type="InterPro" id="IPR045584">
    <property type="entry name" value="Pilin-like"/>
</dbReference>
<dbReference type="Pfam" id="PF07963">
    <property type="entry name" value="N_methyl"/>
    <property type="match status" value="1"/>
</dbReference>
<comment type="subcellular location">
    <subcellularLocation>
        <location evidence="1">Cell inner membrane</location>
        <topology evidence="1">Single-pass membrane protein</topology>
    </subcellularLocation>
</comment>
<accession>A0A1S8DF48</accession>
<gene>
    <name evidence="12" type="ORF">BXT89_13770</name>
</gene>
<keyword evidence="5" id="KW-0997">Cell inner membrane</keyword>
<evidence type="ECO:0000256" key="4">
    <source>
        <dbReference type="ARBA" id="ARBA00022481"/>
    </source>
</evidence>
<organism evidence="12 13">
    <name type="scientific">Halopseudomonas pachastrellae</name>
    <dbReference type="NCBI Taxonomy" id="254161"/>
    <lineage>
        <taxon>Bacteria</taxon>
        <taxon>Pseudomonadati</taxon>
        <taxon>Pseudomonadota</taxon>
        <taxon>Gammaproteobacteria</taxon>
        <taxon>Pseudomonadales</taxon>
        <taxon>Pseudomonadaceae</taxon>
        <taxon>Halopseudomonas</taxon>
    </lineage>
</organism>
<sequence>MQMKSNGFTLTELLVALALLGILVSIGVPSFSRLINQHRLDSAQDALERSIRFTRNEAIDRNEPVVMMPLAGDWNRGWQVFVDRDNNLALGADDVLLLEDQAALVSSVTASGQLQGYLRYNALGESEQVYGGFLAGSFRLCPPDLAQRGRALIINRVGRLRTESRQFEARQCAAMP</sequence>
<dbReference type="EMBL" id="MUBC01000032">
    <property type="protein sequence ID" value="ONM43242.1"/>
    <property type="molecule type" value="Genomic_DNA"/>
</dbReference>
<dbReference type="Pfam" id="PF12019">
    <property type="entry name" value="GspH"/>
    <property type="match status" value="1"/>
</dbReference>
<keyword evidence="6" id="KW-0812">Transmembrane</keyword>
<dbReference type="GO" id="GO:0015628">
    <property type="term" value="P:protein secretion by the type II secretion system"/>
    <property type="evidence" value="ECO:0007669"/>
    <property type="project" value="InterPro"/>
</dbReference>
<dbReference type="InterPro" id="IPR012902">
    <property type="entry name" value="N_methyl_site"/>
</dbReference>
<proteinExistence type="inferred from homology"/>
<dbReference type="NCBIfam" id="TIGR02532">
    <property type="entry name" value="IV_pilin_GFxxxE"/>
    <property type="match status" value="1"/>
</dbReference>
<evidence type="ECO:0000259" key="11">
    <source>
        <dbReference type="Pfam" id="PF12019"/>
    </source>
</evidence>
<dbReference type="Proteomes" id="UP000242847">
    <property type="component" value="Unassembled WGS sequence"/>
</dbReference>
<dbReference type="STRING" id="254161.SAMN05216256_12628"/>
<evidence type="ECO:0000313" key="12">
    <source>
        <dbReference type="EMBL" id="ONM43242.1"/>
    </source>
</evidence>
<evidence type="ECO:0000256" key="2">
    <source>
        <dbReference type="ARBA" id="ARBA00021549"/>
    </source>
</evidence>
<evidence type="ECO:0000256" key="5">
    <source>
        <dbReference type="ARBA" id="ARBA00022519"/>
    </source>
</evidence>
<dbReference type="AlphaFoldDB" id="A0A1S8DF48"/>
<evidence type="ECO:0000256" key="1">
    <source>
        <dbReference type="ARBA" id="ARBA00004377"/>
    </source>
</evidence>
<evidence type="ECO:0000256" key="6">
    <source>
        <dbReference type="ARBA" id="ARBA00022692"/>
    </source>
</evidence>
<dbReference type="GO" id="GO:0015627">
    <property type="term" value="C:type II protein secretion system complex"/>
    <property type="evidence" value="ECO:0007669"/>
    <property type="project" value="InterPro"/>
</dbReference>
<protein>
    <recommendedName>
        <fullName evidence="2">Type II secretion system protein H</fullName>
    </recommendedName>
    <alternativeName>
        <fullName evidence="10">General secretion pathway protein H</fullName>
    </alternativeName>
</protein>
<dbReference type="Gene3D" id="3.55.40.10">
    <property type="entry name" value="minor pseudopilin epsh domain"/>
    <property type="match status" value="1"/>
</dbReference>
<evidence type="ECO:0000256" key="10">
    <source>
        <dbReference type="ARBA" id="ARBA00030775"/>
    </source>
</evidence>
<keyword evidence="7" id="KW-1133">Transmembrane helix</keyword>
<keyword evidence="8" id="KW-0472">Membrane</keyword>
<dbReference type="InterPro" id="IPR022346">
    <property type="entry name" value="T2SS_GspH"/>
</dbReference>
<reference evidence="12 13" key="1">
    <citation type="submission" date="2017-01" db="EMBL/GenBank/DDBJ databases">
        <title>Draft genome sequence of Pseudomonas pachastrellae type strain CCUG 46540T from a deep sea.</title>
        <authorList>
            <person name="Gomila M."/>
            <person name="Mulet M."/>
            <person name="Lalucat J."/>
            <person name="Garcia-Valdes E."/>
        </authorList>
    </citation>
    <scope>NUCLEOTIDE SEQUENCE [LARGE SCALE GENOMIC DNA]</scope>
    <source>
        <strain evidence="12 13">CCUG 46540</strain>
    </source>
</reference>
<evidence type="ECO:0000256" key="8">
    <source>
        <dbReference type="ARBA" id="ARBA00023136"/>
    </source>
</evidence>
<keyword evidence="4" id="KW-0488">Methylation</keyword>
<evidence type="ECO:0000256" key="3">
    <source>
        <dbReference type="ARBA" id="ARBA00022475"/>
    </source>
</evidence>
<evidence type="ECO:0000256" key="7">
    <source>
        <dbReference type="ARBA" id="ARBA00022989"/>
    </source>
</evidence>
<feature type="domain" description="General secretion pathway GspH" evidence="11">
    <location>
        <begin position="45"/>
        <end position="158"/>
    </location>
</feature>
<name>A0A1S8DF48_9GAMM</name>
<evidence type="ECO:0000256" key="9">
    <source>
        <dbReference type="ARBA" id="ARBA00025772"/>
    </source>
</evidence>
<dbReference type="GO" id="GO:0005886">
    <property type="term" value="C:plasma membrane"/>
    <property type="evidence" value="ECO:0007669"/>
    <property type="project" value="UniProtKB-SubCell"/>
</dbReference>
<dbReference type="OrthoDB" id="5732776at2"/>
<dbReference type="SUPFAM" id="SSF54523">
    <property type="entry name" value="Pili subunits"/>
    <property type="match status" value="1"/>
</dbReference>
<evidence type="ECO:0000313" key="13">
    <source>
        <dbReference type="Proteomes" id="UP000242847"/>
    </source>
</evidence>
<keyword evidence="3" id="KW-1003">Cell membrane</keyword>